<dbReference type="OrthoDB" id="4075615at2"/>
<proteinExistence type="predicted"/>
<dbReference type="AlphaFoldDB" id="A0A418IS65"/>
<name>A0A418IS65_STAXY</name>
<dbReference type="InterPro" id="IPR032369">
    <property type="entry name" value="DUF4872"/>
</dbReference>
<feature type="domain" description="DUF4872" evidence="2">
    <location>
        <begin position="154"/>
        <end position="322"/>
    </location>
</feature>
<evidence type="ECO:0000313" key="4">
    <source>
        <dbReference type="Proteomes" id="UP000285567"/>
    </source>
</evidence>
<accession>A0A418IS65</accession>
<evidence type="ECO:0000259" key="2">
    <source>
        <dbReference type="Pfam" id="PF16169"/>
    </source>
</evidence>
<dbReference type="Proteomes" id="UP000285567">
    <property type="component" value="Unassembled WGS sequence"/>
</dbReference>
<dbReference type="RefSeq" id="WP_107551792.1">
    <property type="nucleotide sequence ID" value="NZ_PZES01000042.1"/>
</dbReference>
<feature type="domain" description="Butirosin biosynthesis protein H N-terminal" evidence="1">
    <location>
        <begin position="13"/>
        <end position="141"/>
    </location>
</feature>
<dbReference type="EMBL" id="QXUL01000002">
    <property type="protein sequence ID" value="RIN12892.1"/>
    <property type="molecule type" value="Genomic_DNA"/>
</dbReference>
<organism evidence="3 4">
    <name type="scientific">Staphylococcus xylosus</name>
    <dbReference type="NCBI Taxonomy" id="1288"/>
    <lineage>
        <taxon>Bacteria</taxon>
        <taxon>Bacillati</taxon>
        <taxon>Bacillota</taxon>
        <taxon>Bacilli</taxon>
        <taxon>Bacillales</taxon>
        <taxon>Staphylococcaceae</taxon>
        <taxon>Staphylococcus</taxon>
    </lineage>
</organism>
<dbReference type="Pfam" id="PF14399">
    <property type="entry name" value="BtrH_N"/>
    <property type="match status" value="1"/>
</dbReference>
<reference evidence="3 4" key="1">
    <citation type="journal article" date="2016" name="Front. Microbiol.">
        <title>Comprehensive Phylogenetic Analysis of Bovine Non-aureus Staphylococci Species Based on Whole-Genome Sequencing.</title>
        <authorList>
            <person name="Naushad S."/>
            <person name="Barkema H.W."/>
            <person name="Luby C."/>
            <person name="Condas L.A."/>
            <person name="Nobrega D.B."/>
            <person name="Carson D.A."/>
            <person name="De Buck J."/>
        </authorList>
    </citation>
    <scope>NUCLEOTIDE SEQUENCE [LARGE SCALE GENOMIC DNA]</scope>
    <source>
        <strain evidence="3 4">SNUC 102</strain>
    </source>
</reference>
<evidence type="ECO:0000259" key="1">
    <source>
        <dbReference type="Pfam" id="PF14399"/>
    </source>
</evidence>
<protein>
    <submittedName>
        <fullName evidence="3">DUF4872 domain-containing protein</fullName>
    </submittedName>
</protein>
<evidence type="ECO:0000313" key="3">
    <source>
        <dbReference type="EMBL" id="RIN12892.1"/>
    </source>
</evidence>
<comment type="caution">
    <text evidence="3">The sequence shown here is derived from an EMBL/GenBank/DDBJ whole genome shotgun (WGS) entry which is preliminary data.</text>
</comment>
<dbReference type="Pfam" id="PF16169">
    <property type="entry name" value="DUF4872"/>
    <property type="match status" value="1"/>
</dbReference>
<keyword evidence="4" id="KW-1185">Reference proteome</keyword>
<gene>
    <name evidence="3" type="ORF">BU097_00595</name>
</gene>
<sequence length="351" mass="40213">MKENNINYLTGEHCETTSTGTLLKFINIELSEPMLFGIGEGLGYIYWDMKNMEFPFLGRGIKPDYLTKNIVRNLNLEIHLEETTSIKKAWQNVKKVIDAGQPVGLKLDSYYLDYFSSKVPFAGHYVAMYDYDDLYAYLIDTKQQGSNVRTTLNSIEQARNAKGPMSSKNLSYTIKQVTSMPDMRTVVLTAIQNNANDYLNPPIKNIGYKGIKKTSEKVKTWFERSTNIEADLLLVANLMENGGTGGALFRKMYKSFLKEAQLLIEDDALTQAYHMFKDIVINWENVIELIKKAGLTQSKTFLNEASTILDKLAEQEYEAMNLLLKINMSSIHLKMIRIKIFLNMLRLYYSN</sequence>
<dbReference type="InterPro" id="IPR026935">
    <property type="entry name" value="BtrH_N"/>
</dbReference>